<dbReference type="SUPFAM" id="SSF53448">
    <property type="entry name" value="Nucleotide-diphospho-sugar transferases"/>
    <property type="match status" value="1"/>
</dbReference>
<organism evidence="1">
    <name type="scientific">viral metagenome</name>
    <dbReference type="NCBI Taxonomy" id="1070528"/>
    <lineage>
        <taxon>unclassified sequences</taxon>
        <taxon>metagenomes</taxon>
        <taxon>organismal metagenomes</taxon>
    </lineage>
</organism>
<evidence type="ECO:0008006" key="2">
    <source>
        <dbReference type="Google" id="ProtNLM"/>
    </source>
</evidence>
<dbReference type="InterPro" id="IPR029044">
    <property type="entry name" value="Nucleotide-diphossugar_trans"/>
</dbReference>
<accession>A0A6C0BXS8</accession>
<protein>
    <recommendedName>
        <fullName evidence="2">Glycosyltransferase 2-like domain-containing protein</fullName>
    </recommendedName>
</protein>
<dbReference type="AlphaFoldDB" id="A0A6C0BXS8"/>
<reference evidence="1" key="1">
    <citation type="journal article" date="2020" name="Nature">
        <title>Giant virus diversity and host interactions through global metagenomics.</title>
        <authorList>
            <person name="Schulz F."/>
            <person name="Roux S."/>
            <person name="Paez-Espino D."/>
            <person name="Jungbluth S."/>
            <person name="Walsh D.A."/>
            <person name="Denef V.J."/>
            <person name="McMahon K.D."/>
            <person name="Konstantinidis K.T."/>
            <person name="Eloe-Fadrosh E.A."/>
            <person name="Kyrpides N.C."/>
            <person name="Woyke T."/>
        </authorList>
    </citation>
    <scope>NUCLEOTIDE SEQUENCE</scope>
    <source>
        <strain evidence="1">GVMAG-M-3300020166-5</strain>
    </source>
</reference>
<evidence type="ECO:0000313" key="1">
    <source>
        <dbReference type="EMBL" id="QHS97026.1"/>
    </source>
</evidence>
<name>A0A6C0BXS8_9ZZZZ</name>
<sequence length="272" mass="32236">MKFIIAGCVRNCEVHIKHVFKNIKTICDIINVKKIVVAYDSSSDKTLLELIKQKKHSPIDIEILINKNSLTPHRTQNICNARNKLLQYIYSYSPKIDKFIMMDFDDVCSKPINVDVFKKSLDLDADCITFNNKNYYDFWALSLDNFEFSAWHLNPPRKYLNLLRNYLIKKIADSEKEYIECDSAFNGLGIYKLDSFKDCKYQSLMDYKYYKKDKLDYINKTYNIEMNNTTAPYDCEHRIYHLMAKKMNNANIIIYKKFLFPEYIGSHTNFID</sequence>
<dbReference type="EMBL" id="MN739283">
    <property type="protein sequence ID" value="QHS97026.1"/>
    <property type="molecule type" value="Genomic_DNA"/>
</dbReference>
<proteinExistence type="predicted"/>